<name>X6MIP5_RETFI</name>
<dbReference type="Proteomes" id="UP000023152">
    <property type="component" value="Unassembled WGS sequence"/>
</dbReference>
<feature type="region of interest" description="Disordered" evidence="1">
    <location>
        <begin position="377"/>
        <end position="400"/>
    </location>
</feature>
<dbReference type="Gene3D" id="3.30.160.60">
    <property type="entry name" value="Classic Zinc Finger"/>
    <property type="match status" value="1"/>
</dbReference>
<feature type="region of interest" description="Disordered" evidence="1">
    <location>
        <begin position="1"/>
        <end position="27"/>
    </location>
</feature>
<evidence type="ECO:0000313" key="3">
    <source>
        <dbReference type="Proteomes" id="UP000023152"/>
    </source>
</evidence>
<feature type="region of interest" description="Disordered" evidence="1">
    <location>
        <begin position="122"/>
        <end position="147"/>
    </location>
</feature>
<comment type="caution">
    <text evidence="2">The sequence shown here is derived from an EMBL/GenBank/DDBJ whole genome shotgun (WGS) entry which is preliminary data.</text>
</comment>
<protein>
    <submittedName>
        <fullName evidence="2">Uncharacterized protein</fullName>
    </submittedName>
</protein>
<feature type="compositionally biased region" description="Polar residues" evidence="1">
    <location>
        <begin position="16"/>
        <end position="27"/>
    </location>
</feature>
<dbReference type="EMBL" id="ASPP01020546">
    <property type="protein sequence ID" value="ETO13536.1"/>
    <property type="molecule type" value="Genomic_DNA"/>
</dbReference>
<accession>X6MIP5</accession>
<keyword evidence="3" id="KW-1185">Reference proteome</keyword>
<proteinExistence type="predicted"/>
<reference evidence="2 3" key="1">
    <citation type="journal article" date="2013" name="Curr. Biol.">
        <title>The Genome of the Foraminiferan Reticulomyxa filosa.</title>
        <authorList>
            <person name="Glockner G."/>
            <person name="Hulsmann N."/>
            <person name="Schleicher M."/>
            <person name="Noegel A.A."/>
            <person name="Eichinger L."/>
            <person name="Gallinger C."/>
            <person name="Pawlowski J."/>
            <person name="Sierra R."/>
            <person name="Euteneuer U."/>
            <person name="Pillet L."/>
            <person name="Moustafa A."/>
            <person name="Platzer M."/>
            <person name="Groth M."/>
            <person name="Szafranski K."/>
            <person name="Schliwa M."/>
        </authorList>
    </citation>
    <scope>NUCLEOTIDE SEQUENCE [LARGE SCALE GENOMIC DNA]</scope>
</reference>
<evidence type="ECO:0000256" key="1">
    <source>
        <dbReference type="SAM" id="MobiDB-lite"/>
    </source>
</evidence>
<sequence>MTADTSVSNSDDETVVSGNGKLSLSTNSPLLASSSVVTSATTTDFPKERKRQKLKHQNKQITNVVIKIGTQDSPTCGKAYLFFLHSERVQKKKKAIFFLETKKFSLTPLLVFNSAVRNMRNQKKHRISENNNGRKDTDEDDDAVMDTPNTKTSNCKIKIETATEINSNNNTVNQVDFSEDQNKTVHYKKEKYLNYWTFKQKAHLHRHIKEQHFGTTPDHICSICNKVFNFVFLFFFGSNPSFKFFLTTPFSQSPVCVAYPLLNAFKKIKNNKQGFHQKANLMCHLLTHLKNRTYTHPFQCLLCKRLGFERKFTRKSSLRRHVDTKHPSCDKDASWITAQRKSIIAKQLCDSLNMRYQLQNISPNQCFSTNTAKSHTNDNDNAVMDDDKKSNHLNDSKSSAAGQVTGSELAQMFPEINFFQKFKIVGFYCEWAFTKKIPNQENTDYGQFFFLEFILCVDNVKLCIFLKISDFSLKSPIVYAIEWFFRLLMFFNSFLFRILPQHQNKNSV</sequence>
<dbReference type="AlphaFoldDB" id="X6MIP5"/>
<gene>
    <name evidence="2" type="ORF">RFI_23832</name>
</gene>
<evidence type="ECO:0000313" key="2">
    <source>
        <dbReference type="EMBL" id="ETO13536.1"/>
    </source>
</evidence>
<feature type="compositionally biased region" description="Basic and acidic residues" evidence="1">
    <location>
        <begin position="385"/>
        <end position="395"/>
    </location>
</feature>
<organism evidence="2 3">
    <name type="scientific">Reticulomyxa filosa</name>
    <dbReference type="NCBI Taxonomy" id="46433"/>
    <lineage>
        <taxon>Eukaryota</taxon>
        <taxon>Sar</taxon>
        <taxon>Rhizaria</taxon>
        <taxon>Retaria</taxon>
        <taxon>Foraminifera</taxon>
        <taxon>Monothalamids</taxon>
        <taxon>Reticulomyxidae</taxon>
        <taxon>Reticulomyxa</taxon>
    </lineage>
</organism>